<proteinExistence type="inferred from homology"/>
<dbReference type="GO" id="GO:0008779">
    <property type="term" value="F:acyl-[acyl-carrier-protein]-phospholipid O-acyltransferase activity"/>
    <property type="evidence" value="ECO:0007669"/>
    <property type="project" value="UniProtKB-EC"/>
</dbReference>
<sequence length="723" mass="79398">MIKIVLRLLMRILFRVEVQGDQSVFGPPKTLIVANHESFLDGLLLGLFLPVRATFVVHTQILRSRWVRLALSQVPYLAVDASCPLGMKEVIRLLEAGENVVIFPEGRLTDTGSLMKVYEGAAFVAAKTAARIVPVRIQGASRSYFGRLAGLFPLQVFPKIQLFVRPVTEIAMPIGGSAKDRHRRAAEAMRGILLEMLIHTRPQNTLWQAFNDARSIFGRHFRLAEDINLEEETYGTLTRKAAALARLTDRHTQKGSKVGVMMPNAVATIALILALSARQRIPALLNFTAGQDGIISACTAAQVKVIITSRAFIDKGQLHELLQNLPDIQVVYLEDLKHELTLQDKLAVLFYSFFPSALALPQSPWDPAVVLFTSGSEGKPKGVVHSHDSLLANIAQIKAVGDFTPHDKFMVALPLFHSFGLTAGALFPLMTGCKVFFYPTPLHYRLIPELIYDRNCTVLFGTSTFLDNYGKYAHPYDFGRLRYVVAGAEKLAEDVRKTWIERFGVRILEGYGVTECAPVVAVNVPMAYQSGTVGKLLPAMQYRLLPVPGIEQGGILEVRGPNVMLGYLRYERPGVLEAPEAESGLGWYSTGDVVDVDADGFLRIIGRVKRFAKLAGEMVSLEVAEKIAVASSPDYAHAASSRMDVQKGEAIVLFTTDPNLKRDALSTAAKELGQIELAVARDIRYVEAIPLLGTGKTDYVTLKKMAAQRGAESAAVTETEVAD</sequence>
<dbReference type="SMART" id="SM00563">
    <property type="entry name" value="PlsC"/>
    <property type="match status" value="1"/>
</dbReference>
<dbReference type="InterPro" id="IPR020845">
    <property type="entry name" value="AMP-binding_CS"/>
</dbReference>
<keyword evidence="4" id="KW-1185">Reference proteome</keyword>
<dbReference type="Pfam" id="PF00501">
    <property type="entry name" value="AMP-binding"/>
    <property type="match status" value="1"/>
</dbReference>
<keyword evidence="3" id="KW-0808">Transferase</keyword>
<dbReference type="SUPFAM" id="SSF56801">
    <property type="entry name" value="Acetyl-CoA synthetase-like"/>
    <property type="match status" value="1"/>
</dbReference>
<comment type="caution">
    <text evidence="3">The sequence shown here is derived from an EMBL/GenBank/DDBJ whole genome shotgun (WGS) entry which is preliminary data.</text>
</comment>
<comment type="similarity">
    <text evidence="1">Belongs to the ATP-dependent AMP-binding enzyme family.</text>
</comment>
<reference evidence="3 4" key="1">
    <citation type="submission" date="2019-11" db="EMBL/GenBank/DDBJ databases">
        <title>Novel Deefgea species.</title>
        <authorList>
            <person name="Han J.-H."/>
        </authorList>
    </citation>
    <scope>NUCLEOTIDE SEQUENCE [LARGE SCALE GENOMIC DNA]</scope>
    <source>
        <strain evidence="3 4">LMG 24817</strain>
    </source>
</reference>
<evidence type="ECO:0000313" key="4">
    <source>
        <dbReference type="Proteomes" id="UP001195660"/>
    </source>
</evidence>
<keyword evidence="3" id="KW-0436">Ligase</keyword>
<organism evidence="3 4">
    <name type="scientific">Deefgea chitinilytica</name>
    <dbReference type="NCBI Taxonomy" id="570276"/>
    <lineage>
        <taxon>Bacteria</taxon>
        <taxon>Pseudomonadati</taxon>
        <taxon>Pseudomonadota</taxon>
        <taxon>Betaproteobacteria</taxon>
        <taxon>Neisseriales</taxon>
        <taxon>Chitinibacteraceae</taxon>
        <taxon>Deefgea</taxon>
    </lineage>
</organism>
<keyword evidence="3" id="KW-0012">Acyltransferase</keyword>
<evidence type="ECO:0000313" key="3">
    <source>
        <dbReference type="EMBL" id="MBM5570892.1"/>
    </source>
</evidence>
<dbReference type="PANTHER" id="PTHR43201:SF8">
    <property type="entry name" value="ACYL-COA SYNTHETASE FAMILY MEMBER 3"/>
    <property type="match status" value="1"/>
</dbReference>
<gene>
    <name evidence="3" type="ORF">GM173_04775</name>
</gene>
<dbReference type="Pfam" id="PF01553">
    <property type="entry name" value="Acyltransferase"/>
    <property type="match status" value="1"/>
</dbReference>
<dbReference type="InterPro" id="IPR002123">
    <property type="entry name" value="Plipid/glycerol_acylTrfase"/>
</dbReference>
<dbReference type="PROSITE" id="PS00455">
    <property type="entry name" value="AMP_BINDING"/>
    <property type="match status" value="1"/>
</dbReference>
<dbReference type="Gene3D" id="3.40.50.12780">
    <property type="entry name" value="N-terminal domain of ligase-like"/>
    <property type="match status" value="1"/>
</dbReference>
<accession>A0ABS2CA44</accession>
<dbReference type="EC" id="6.2.1.47" evidence="3"/>
<dbReference type="Proteomes" id="UP001195660">
    <property type="component" value="Unassembled WGS sequence"/>
</dbReference>
<dbReference type="InterPro" id="IPR000873">
    <property type="entry name" value="AMP-dep_synth/lig_dom"/>
</dbReference>
<dbReference type="InterPro" id="IPR042099">
    <property type="entry name" value="ANL_N_sf"/>
</dbReference>
<dbReference type="CDD" id="cd07989">
    <property type="entry name" value="LPLAT_AGPAT-like"/>
    <property type="match status" value="1"/>
</dbReference>
<feature type="domain" description="Phospholipid/glycerol acyltransferase" evidence="2">
    <location>
        <begin position="30"/>
        <end position="140"/>
    </location>
</feature>
<evidence type="ECO:0000256" key="1">
    <source>
        <dbReference type="ARBA" id="ARBA00006432"/>
    </source>
</evidence>
<evidence type="ECO:0000259" key="2">
    <source>
        <dbReference type="SMART" id="SM00563"/>
    </source>
</evidence>
<name>A0ABS2CA44_9NEIS</name>
<protein>
    <submittedName>
        <fullName evidence="3">Bifunctional acyl-ACP--phospholipid O-acyltransferase/long-chain-fatty-acid--ACP ligase</fullName>
        <ecNumber evidence="3">2.3.1.40</ecNumber>
        <ecNumber evidence="3">6.2.1.47</ecNumber>
    </submittedName>
</protein>
<dbReference type="NCBIfam" id="NF005959">
    <property type="entry name" value="PRK08043.1"/>
    <property type="match status" value="1"/>
</dbReference>
<dbReference type="SUPFAM" id="SSF69593">
    <property type="entry name" value="Glycerol-3-phosphate (1)-acyltransferase"/>
    <property type="match status" value="1"/>
</dbReference>
<dbReference type="RefSeq" id="WP_203570162.1">
    <property type="nucleotide sequence ID" value="NZ_WOFE01000001.1"/>
</dbReference>
<dbReference type="EMBL" id="WOFE01000001">
    <property type="protein sequence ID" value="MBM5570892.1"/>
    <property type="molecule type" value="Genomic_DNA"/>
</dbReference>
<dbReference type="GO" id="GO:0016874">
    <property type="term" value="F:ligase activity"/>
    <property type="evidence" value="ECO:0007669"/>
    <property type="project" value="UniProtKB-KW"/>
</dbReference>
<dbReference type="EC" id="2.3.1.40" evidence="3"/>
<dbReference type="PANTHER" id="PTHR43201">
    <property type="entry name" value="ACYL-COA SYNTHETASE"/>
    <property type="match status" value="1"/>
</dbReference>